<dbReference type="EMBL" id="CP063408">
    <property type="protein sequence ID" value="QSZ34334.1"/>
    <property type="molecule type" value="Genomic_DNA"/>
</dbReference>
<name>A0A8A3PH29_9HELO</name>
<proteinExistence type="predicted"/>
<keyword evidence="3" id="KW-1185">Reference proteome</keyword>
<protein>
    <submittedName>
        <fullName evidence="2">Uncharacterized protein</fullName>
    </submittedName>
</protein>
<feature type="region of interest" description="Disordered" evidence="1">
    <location>
        <begin position="1"/>
        <end position="100"/>
    </location>
</feature>
<dbReference type="Proteomes" id="UP000672032">
    <property type="component" value="Chromosome 4"/>
</dbReference>
<sequence>MTSSRPPAPPRTPSLRGQSISQFIPTHPSGLRESYTLASSPEMARQLGGDGTDDRHDENSRTDAEQSSSHAHAVRPGTSASTNDETGGQAHGHTGLDTKVTDETTALLRKPLELIGNAAHPGPCNHGTFSPRLESRAQSVRSFGGSAPISPNDSGEGSDGLIGGLLNGLGVRNGSTAKPKRMSTTSWLAEQHGITNTTVMYAIFPGG</sequence>
<evidence type="ECO:0000313" key="3">
    <source>
        <dbReference type="Proteomes" id="UP000672032"/>
    </source>
</evidence>
<organism evidence="2 3">
    <name type="scientific">Monilinia vaccinii-corymbosi</name>
    <dbReference type="NCBI Taxonomy" id="61207"/>
    <lineage>
        <taxon>Eukaryota</taxon>
        <taxon>Fungi</taxon>
        <taxon>Dikarya</taxon>
        <taxon>Ascomycota</taxon>
        <taxon>Pezizomycotina</taxon>
        <taxon>Leotiomycetes</taxon>
        <taxon>Helotiales</taxon>
        <taxon>Sclerotiniaceae</taxon>
        <taxon>Monilinia</taxon>
    </lineage>
</organism>
<feature type="compositionally biased region" description="Polar residues" evidence="1">
    <location>
        <begin position="15"/>
        <end position="24"/>
    </location>
</feature>
<evidence type="ECO:0000256" key="1">
    <source>
        <dbReference type="SAM" id="MobiDB-lite"/>
    </source>
</evidence>
<accession>A0A8A3PH29</accession>
<feature type="compositionally biased region" description="Pro residues" evidence="1">
    <location>
        <begin position="1"/>
        <end position="12"/>
    </location>
</feature>
<gene>
    <name evidence="2" type="ORF">DSL72_005925</name>
</gene>
<feature type="compositionally biased region" description="Basic and acidic residues" evidence="1">
    <location>
        <begin position="52"/>
        <end position="64"/>
    </location>
</feature>
<dbReference type="AlphaFoldDB" id="A0A8A3PH29"/>
<evidence type="ECO:0000313" key="2">
    <source>
        <dbReference type="EMBL" id="QSZ34334.1"/>
    </source>
</evidence>
<reference evidence="2" key="1">
    <citation type="submission" date="2020-10" db="EMBL/GenBank/DDBJ databases">
        <title>Genome Sequence of Monilinia vaccinii-corymbosi Sheds Light on Mummy Berry Disease Infection of Blueberry and Mating Type.</title>
        <authorList>
            <person name="Yow A.G."/>
            <person name="Zhang Y."/>
            <person name="Bansal K."/>
            <person name="Eacker S.M."/>
            <person name="Sullivan S."/>
            <person name="Liachko I."/>
            <person name="Cubeta M.A."/>
            <person name="Rollins J.A."/>
            <person name="Ashrafi H."/>
        </authorList>
    </citation>
    <scope>NUCLEOTIDE SEQUENCE</scope>
    <source>
        <strain evidence="2">RL-1</strain>
    </source>
</reference>